<dbReference type="EMBL" id="HBGU01037404">
    <property type="protein sequence ID" value="CAD9463682.1"/>
    <property type="molecule type" value="Transcribed_RNA"/>
</dbReference>
<feature type="transmembrane region" description="Helical" evidence="1">
    <location>
        <begin position="70"/>
        <end position="93"/>
    </location>
</feature>
<feature type="transmembrane region" description="Helical" evidence="1">
    <location>
        <begin position="156"/>
        <end position="179"/>
    </location>
</feature>
<dbReference type="InterPro" id="IPR040350">
    <property type="entry name" value="TMEM272"/>
</dbReference>
<reference evidence="2" key="1">
    <citation type="submission" date="2021-01" db="EMBL/GenBank/DDBJ databases">
        <authorList>
            <person name="Corre E."/>
            <person name="Pelletier E."/>
            <person name="Niang G."/>
            <person name="Scheremetjew M."/>
            <person name="Finn R."/>
            <person name="Kale V."/>
            <person name="Holt S."/>
            <person name="Cochrane G."/>
            <person name="Meng A."/>
            <person name="Brown T."/>
            <person name="Cohen L."/>
        </authorList>
    </citation>
    <scope>NUCLEOTIDE SEQUENCE</scope>
    <source>
        <strain evidence="2">UTEX LB 985</strain>
    </source>
</reference>
<feature type="transmembrane region" description="Helical" evidence="1">
    <location>
        <begin position="215"/>
        <end position="238"/>
    </location>
</feature>
<dbReference type="AlphaFoldDB" id="A0A7S2DT71"/>
<organism evidence="2">
    <name type="scientific">Haptolina brevifila</name>
    <dbReference type="NCBI Taxonomy" id="156173"/>
    <lineage>
        <taxon>Eukaryota</taxon>
        <taxon>Haptista</taxon>
        <taxon>Haptophyta</taxon>
        <taxon>Prymnesiophyceae</taxon>
        <taxon>Prymnesiales</taxon>
        <taxon>Prymnesiaceae</taxon>
        <taxon>Haptolina</taxon>
    </lineage>
</organism>
<name>A0A7S2DT71_9EUKA</name>
<evidence type="ECO:0000256" key="1">
    <source>
        <dbReference type="SAM" id="Phobius"/>
    </source>
</evidence>
<keyword evidence="1" id="KW-0472">Membrane</keyword>
<evidence type="ECO:0000313" key="2">
    <source>
        <dbReference type="EMBL" id="CAD9463682.1"/>
    </source>
</evidence>
<keyword evidence="1" id="KW-0812">Transmembrane</keyword>
<gene>
    <name evidence="2" type="ORF">CBRE1094_LOCUS20480</name>
</gene>
<proteinExistence type="predicted"/>
<feature type="transmembrane region" description="Helical" evidence="1">
    <location>
        <begin position="113"/>
        <end position="135"/>
    </location>
</feature>
<dbReference type="PANTHER" id="PTHR33444">
    <property type="entry name" value="SI:DKEY-19B23.12-RELATED"/>
    <property type="match status" value="1"/>
</dbReference>
<sequence>MAAADEATPLQTDTGNPPDQIDEKLKGILTQMVENVLAQTDANYELKTQVIAFVKTQVSKVEKLLASVQVLGTTVVLMLIFVLALFMAIPAIVTGSIYGAIGHTSCPGAPISLWLLVYACTSGGFVALGVLLLYCRLDSLCGRSCGNTATQIGGKLVAYLGALTGLFLFAWFIVGMLWLTSTASDEGMSGSPAANQADLASRCDAGLYGATRGFILFYALLPFCCFAGLCSGCCVLCAPSTASAEPGKKKELPA</sequence>
<accession>A0A7S2DT71</accession>
<protein>
    <submittedName>
        <fullName evidence="2">Uncharacterized protein</fullName>
    </submittedName>
</protein>
<dbReference type="PANTHER" id="PTHR33444:SF2">
    <property type="entry name" value="MARVEL DOMAIN-CONTAINING PROTEIN"/>
    <property type="match status" value="1"/>
</dbReference>
<keyword evidence="1" id="KW-1133">Transmembrane helix</keyword>